<evidence type="ECO:0000256" key="3">
    <source>
        <dbReference type="ARBA" id="ARBA00048132"/>
    </source>
</evidence>
<dbReference type="InterPro" id="IPR036188">
    <property type="entry name" value="FAD/NAD-bd_sf"/>
</dbReference>
<dbReference type="GO" id="GO:0004791">
    <property type="term" value="F:thioredoxin-disulfide reductase (NADPH) activity"/>
    <property type="evidence" value="ECO:0007669"/>
    <property type="project" value="UniProtKB-EC"/>
</dbReference>
<dbReference type="PANTHER" id="PTHR48105">
    <property type="entry name" value="THIOREDOXIN REDUCTASE 1-RELATED-RELATED"/>
    <property type="match status" value="1"/>
</dbReference>
<accession>A0A3D9ZHX4</accession>
<dbReference type="SUPFAM" id="SSF51905">
    <property type="entry name" value="FAD/NAD(P)-binding domain"/>
    <property type="match status" value="1"/>
</dbReference>
<evidence type="ECO:0000259" key="4">
    <source>
        <dbReference type="Pfam" id="PF07992"/>
    </source>
</evidence>
<name>A0A3D9ZHX4_9ACTN</name>
<keyword evidence="1" id="KW-0285">Flavoprotein</keyword>
<evidence type="ECO:0000256" key="2">
    <source>
        <dbReference type="ARBA" id="ARBA00023002"/>
    </source>
</evidence>
<keyword evidence="2" id="KW-0560">Oxidoreductase</keyword>
<dbReference type="InterPro" id="IPR050097">
    <property type="entry name" value="Ferredoxin-NADP_redctase_2"/>
</dbReference>
<comment type="caution">
    <text evidence="5">The sequence shown here is derived from an EMBL/GenBank/DDBJ whole genome shotgun (WGS) entry which is preliminary data.</text>
</comment>
<dbReference type="AlphaFoldDB" id="A0A3D9ZHX4"/>
<reference evidence="5 6" key="1">
    <citation type="submission" date="2018-08" db="EMBL/GenBank/DDBJ databases">
        <title>Sequencing the genomes of 1000 actinobacteria strains.</title>
        <authorList>
            <person name="Klenk H.-P."/>
        </authorList>
    </citation>
    <scope>NUCLEOTIDE SEQUENCE [LARGE SCALE GENOMIC DNA]</scope>
    <source>
        <strain evidence="5 6">DSM 44099</strain>
    </source>
</reference>
<proteinExistence type="predicted"/>
<dbReference type="PRINTS" id="PR00469">
    <property type="entry name" value="PNDRDTASEII"/>
</dbReference>
<dbReference type="EMBL" id="QUMQ01000001">
    <property type="protein sequence ID" value="REF96439.1"/>
    <property type="molecule type" value="Genomic_DNA"/>
</dbReference>
<sequence length="559" mass="59634">MLVAVDQDAGALRDVERELRDRYGRHYRVMSFGSPAQAQGCLEELSRSGDEVALVLSGQRASPDGIELLEVARRLHPHAKRGLVIAWGDWGERETGRAIFDSMARGRIDHYVLRPSGPPDEAFHHSISSLLLGWADARRAMPYTVHIVGESWSGRAYELRNALGRCAIPHSFCLADSDAGRTLLADVDEREPLPLVIFPNGKVLKNPSNADLARAAGSTVNPDRIDFDLVIVGAGPAGLSAAVYGASEGFSTLVVDEGGIGGQATSSSLIRNYLGFPRGVSGRRLAQRAYDQAWIFGANFAFMQRVTGLRREGDGLSVTLSDSGRVRARAVLIAMGADYRRLAVPALEALNGAGVFYGGPTSEAPAMAGRDVFVLGGANSAGQAAVYLARYARRVTLVVRGASLDVGMSHYLVREVEATPNVAVRLGTEIVGGGGNGSLEHLVLRQVADGSEETVDADGLFLMIGANPHTEWLPPEIERDAQGFLLTGDEVRGWSLARRPFLLETSVPGVFAAGDVRHGSVKRVASAVGEGSIAIQLLHDLFAADRLQPSGSSRTVDAE</sequence>
<evidence type="ECO:0000313" key="6">
    <source>
        <dbReference type="Proteomes" id="UP000256913"/>
    </source>
</evidence>
<evidence type="ECO:0000256" key="1">
    <source>
        <dbReference type="ARBA" id="ARBA00022630"/>
    </source>
</evidence>
<comment type="catalytic activity">
    <reaction evidence="3">
        <text>[thioredoxin]-dithiol + NADP(+) = [thioredoxin]-disulfide + NADPH + H(+)</text>
        <dbReference type="Rhea" id="RHEA:20345"/>
        <dbReference type="Rhea" id="RHEA-COMP:10698"/>
        <dbReference type="Rhea" id="RHEA-COMP:10700"/>
        <dbReference type="ChEBI" id="CHEBI:15378"/>
        <dbReference type="ChEBI" id="CHEBI:29950"/>
        <dbReference type="ChEBI" id="CHEBI:50058"/>
        <dbReference type="ChEBI" id="CHEBI:57783"/>
        <dbReference type="ChEBI" id="CHEBI:58349"/>
        <dbReference type="EC" id="1.8.1.9"/>
    </reaction>
</comment>
<evidence type="ECO:0000313" key="5">
    <source>
        <dbReference type="EMBL" id="REF96439.1"/>
    </source>
</evidence>
<dbReference type="InterPro" id="IPR023753">
    <property type="entry name" value="FAD/NAD-binding_dom"/>
</dbReference>
<dbReference type="PRINTS" id="PR00368">
    <property type="entry name" value="FADPNR"/>
</dbReference>
<organism evidence="5 6">
    <name type="scientific">Asanoa ferruginea</name>
    <dbReference type="NCBI Taxonomy" id="53367"/>
    <lineage>
        <taxon>Bacteria</taxon>
        <taxon>Bacillati</taxon>
        <taxon>Actinomycetota</taxon>
        <taxon>Actinomycetes</taxon>
        <taxon>Micromonosporales</taxon>
        <taxon>Micromonosporaceae</taxon>
        <taxon>Asanoa</taxon>
    </lineage>
</organism>
<dbReference type="Gene3D" id="3.50.50.60">
    <property type="entry name" value="FAD/NAD(P)-binding domain"/>
    <property type="match status" value="2"/>
</dbReference>
<feature type="domain" description="FAD/NAD(P)-binding" evidence="4">
    <location>
        <begin position="227"/>
        <end position="531"/>
    </location>
</feature>
<protein>
    <submittedName>
        <fullName evidence="5">Thioredoxin reductase (NADPH)</fullName>
    </submittedName>
</protein>
<dbReference type="Proteomes" id="UP000256913">
    <property type="component" value="Unassembled WGS sequence"/>
</dbReference>
<keyword evidence="6" id="KW-1185">Reference proteome</keyword>
<dbReference type="Pfam" id="PF07992">
    <property type="entry name" value="Pyr_redox_2"/>
    <property type="match status" value="1"/>
</dbReference>
<gene>
    <name evidence="5" type="ORF">DFJ67_2421</name>
</gene>